<dbReference type="InterPro" id="IPR020846">
    <property type="entry name" value="MFS_dom"/>
</dbReference>
<feature type="region of interest" description="Disordered" evidence="5">
    <location>
        <begin position="1"/>
        <end position="86"/>
    </location>
</feature>
<evidence type="ECO:0000256" key="5">
    <source>
        <dbReference type="SAM" id="MobiDB-lite"/>
    </source>
</evidence>
<comment type="subcellular location">
    <subcellularLocation>
        <location evidence="1">Membrane</location>
        <topology evidence="1">Multi-pass membrane protein</topology>
    </subcellularLocation>
</comment>
<sequence length="545" mass="60411">MDIRVRSRDNSDVRDEFGIHDGFNSFSNYDEIEDRRSSSESSVSGRQSTLVETGFGQSVQSGSDFRVEKTPRDPNEVGFDGPDDREDPLNMPTWRKWVIVLVIASASTCVTCASSMAASTYAGLQRSFHISEEVAVLTVSFFVFGLGVGPLFLGPVSEFVGRRIVYVWSLLAFLLFTIPVALSNNAPVHLIFRFITGFTGSAFLAVAGGTVADLFETRKLGTPMTVYSTTPFLGPVLGPLIAGFINYNVDWRWTYYVLMIWAGIDFVLVFLFVPETYQPELLRRKAVRLRSSTGNQDLYAPIEHNGRSFWHQLGVGLKTPIFVIARQLMAVLLSFWVALVLGILYLFFNAFPITFMGKHSFNQQQAGLSFLGIGIGQLCAALSTPIWSRVYKRASAKHGGHAPPEARLIMGMAGAIAVPVGIWIFAFTTYRHVHWIWPIIGSIPFGAGTVWTFNSVFSYLVDAYRPVSASCLSFNSFVRCTFAAGFPLFARQMYDRLGTVGASALLAGLVTCMIPLPFVFYRIGARIRQQSDLSLHGEKAEVMKR</sequence>
<feature type="transmembrane region" description="Helical" evidence="6">
    <location>
        <begin position="328"/>
        <end position="348"/>
    </location>
</feature>
<feature type="compositionally biased region" description="Basic and acidic residues" evidence="5">
    <location>
        <begin position="65"/>
        <end position="75"/>
    </location>
</feature>
<feature type="transmembrane region" description="Helical" evidence="6">
    <location>
        <begin position="368"/>
        <end position="387"/>
    </location>
</feature>
<dbReference type="FunFam" id="1.20.1250.20:FF:000082">
    <property type="entry name" value="MFS multidrug transporter, putative"/>
    <property type="match status" value="1"/>
</dbReference>
<dbReference type="InterPro" id="IPR011701">
    <property type="entry name" value="MFS"/>
</dbReference>
<keyword evidence="4 6" id="KW-0472">Membrane</keyword>
<evidence type="ECO:0000256" key="1">
    <source>
        <dbReference type="ARBA" id="ARBA00004141"/>
    </source>
</evidence>
<feature type="compositionally biased region" description="Polar residues" evidence="5">
    <location>
        <begin position="49"/>
        <end position="63"/>
    </location>
</feature>
<evidence type="ECO:0000313" key="9">
    <source>
        <dbReference type="Proteomes" id="UP000620104"/>
    </source>
</evidence>
<dbReference type="CDD" id="cd17323">
    <property type="entry name" value="MFS_Tpo1_MDR_like"/>
    <property type="match status" value="1"/>
</dbReference>
<dbReference type="EMBL" id="BLZA01000017">
    <property type="protein sequence ID" value="GHJ86341.1"/>
    <property type="molecule type" value="Genomic_DNA"/>
</dbReference>
<dbReference type="PROSITE" id="PS00216">
    <property type="entry name" value="SUGAR_TRANSPORT_1"/>
    <property type="match status" value="1"/>
</dbReference>
<comment type="caution">
    <text evidence="8">The sequence shown here is derived from an EMBL/GenBank/DDBJ whole genome shotgun (WGS) entry which is preliminary data.</text>
</comment>
<protein>
    <recommendedName>
        <fullName evidence="7">Major facilitator superfamily (MFS) profile domain-containing protein</fullName>
    </recommendedName>
</protein>
<feature type="domain" description="Major facilitator superfamily (MFS) profile" evidence="7">
    <location>
        <begin position="99"/>
        <end position="545"/>
    </location>
</feature>
<evidence type="ECO:0000256" key="3">
    <source>
        <dbReference type="ARBA" id="ARBA00022989"/>
    </source>
</evidence>
<feature type="transmembrane region" description="Helical" evidence="6">
    <location>
        <begin position="502"/>
        <end position="521"/>
    </location>
</feature>
<evidence type="ECO:0000259" key="7">
    <source>
        <dbReference type="PROSITE" id="PS50850"/>
    </source>
</evidence>
<feature type="transmembrane region" description="Helical" evidence="6">
    <location>
        <begin position="408"/>
        <end position="429"/>
    </location>
</feature>
<dbReference type="AlphaFoldDB" id="A0A8H3TRY9"/>
<evidence type="ECO:0000256" key="4">
    <source>
        <dbReference type="ARBA" id="ARBA00023136"/>
    </source>
</evidence>
<dbReference type="OrthoDB" id="3561359at2759"/>
<dbReference type="InterPro" id="IPR005829">
    <property type="entry name" value="Sugar_transporter_CS"/>
</dbReference>
<gene>
    <name evidence="8" type="ORF">NliqN6_2743</name>
</gene>
<keyword evidence="9" id="KW-1185">Reference proteome</keyword>
<dbReference type="GO" id="GO:0005886">
    <property type="term" value="C:plasma membrane"/>
    <property type="evidence" value="ECO:0007669"/>
    <property type="project" value="TreeGrafter"/>
</dbReference>
<feature type="transmembrane region" description="Helical" evidence="6">
    <location>
        <begin position="253"/>
        <end position="273"/>
    </location>
</feature>
<accession>A0A8H3TRY9</accession>
<organism evidence="8 9">
    <name type="scientific">Naganishia liquefaciens</name>
    <dbReference type="NCBI Taxonomy" id="104408"/>
    <lineage>
        <taxon>Eukaryota</taxon>
        <taxon>Fungi</taxon>
        <taxon>Dikarya</taxon>
        <taxon>Basidiomycota</taxon>
        <taxon>Agaricomycotina</taxon>
        <taxon>Tremellomycetes</taxon>
        <taxon>Filobasidiales</taxon>
        <taxon>Filobasidiaceae</taxon>
        <taxon>Naganishia</taxon>
    </lineage>
</organism>
<dbReference type="SUPFAM" id="SSF103473">
    <property type="entry name" value="MFS general substrate transporter"/>
    <property type="match status" value="1"/>
</dbReference>
<reference evidence="8" key="1">
    <citation type="submission" date="2020-07" db="EMBL/GenBank/DDBJ databases">
        <title>Draft Genome Sequence of a Deep-Sea Yeast, Naganishia (Cryptococcus) liquefaciens strain N6.</title>
        <authorList>
            <person name="Han Y.W."/>
            <person name="Kajitani R."/>
            <person name="Morimoto H."/>
            <person name="Parhat M."/>
            <person name="Tsubouchi H."/>
            <person name="Bakenova O."/>
            <person name="Ogata M."/>
            <person name="Argunhan B."/>
            <person name="Aoki R."/>
            <person name="Kajiwara S."/>
            <person name="Itoh T."/>
            <person name="Iwasaki H."/>
        </authorList>
    </citation>
    <scope>NUCLEOTIDE SEQUENCE</scope>
    <source>
        <strain evidence="8">N6</strain>
    </source>
</reference>
<feature type="transmembrane region" description="Helical" evidence="6">
    <location>
        <begin position="165"/>
        <end position="184"/>
    </location>
</feature>
<keyword evidence="3 6" id="KW-1133">Transmembrane helix</keyword>
<dbReference type="Proteomes" id="UP000620104">
    <property type="component" value="Unassembled WGS sequence"/>
</dbReference>
<dbReference type="Pfam" id="PF07690">
    <property type="entry name" value="MFS_1"/>
    <property type="match status" value="1"/>
</dbReference>
<dbReference type="PROSITE" id="PS50850">
    <property type="entry name" value="MFS"/>
    <property type="match status" value="1"/>
</dbReference>
<evidence type="ECO:0000256" key="6">
    <source>
        <dbReference type="SAM" id="Phobius"/>
    </source>
</evidence>
<feature type="transmembrane region" description="Helical" evidence="6">
    <location>
        <begin position="134"/>
        <end position="153"/>
    </location>
</feature>
<dbReference type="InterPro" id="IPR036259">
    <property type="entry name" value="MFS_trans_sf"/>
</dbReference>
<keyword evidence="2 6" id="KW-0812">Transmembrane</keyword>
<dbReference type="GO" id="GO:0042908">
    <property type="term" value="P:xenobiotic transport"/>
    <property type="evidence" value="ECO:0007669"/>
    <property type="project" value="UniProtKB-ARBA"/>
</dbReference>
<evidence type="ECO:0000256" key="2">
    <source>
        <dbReference type="ARBA" id="ARBA00022692"/>
    </source>
</evidence>
<proteinExistence type="predicted"/>
<feature type="transmembrane region" description="Helical" evidence="6">
    <location>
        <begin position="472"/>
        <end position="490"/>
    </location>
</feature>
<dbReference type="GO" id="GO:0022857">
    <property type="term" value="F:transmembrane transporter activity"/>
    <property type="evidence" value="ECO:0007669"/>
    <property type="project" value="InterPro"/>
</dbReference>
<dbReference type="PANTHER" id="PTHR23502:SF7">
    <property type="entry name" value="DRUG_PROTON ANTIPORTER YHK8-RELATED"/>
    <property type="match status" value="1"/>
</dbReference>
<feature type="transmembrane region" description="Helical" evidence="6">
    <location>
        <begin position="190"/>
        <end position="212"/>
    </location>
</feature>
<evidence type="ECO:0000313" key="8">
    <source>
        <dbReference type="EMBL" id="GHJ86341.1"/>
    </source>
</evidence>
<dbReference type="GO" id="GO:0140115">
    <property type="term" value="P:export across plasma membrane"/>
    <property type="evidence" value="ECO:0007669"/>
    <property type="project" value="UniProtKB-ARBA"/>
</dbReference>
<name>A0A8H3TRY9_9TREE</name>
<feature type="transmembrane region" description="Helical" evidence="6">
    <location>
        <begin position="97"/>
        <end position="122"/>
    </location>
</feature>
<feature type="transmembrane region" description="Helical" evidence="6">
    <location>
        <begin position="224"/>
        <end position="247"/>
    </location>
</feature>
<feature type="transmembrane region" description="Helical" evidence="6">
    <location>
        <begin position="435"/>
        <end position="460"/>
    </location>
</feature>
<feature type="compositionally biased region" description="Low complexity" evidence="5">
    <location>
        <begin position="39"/>
        <end position="48"/>
    </location>
</feature>
<feature type="compositionally biased region" description="Basic and acidic residues" evidence="5">
    <location>
        <begin position="1"/>
        <end position="19"/>
    </location>
</feature>
<dbReference type="Gene3D" id="1.20.1250.20">
    <property type="entry name" value="MFS general substrate transporter like domains"/>
    <property type="match status" value="1"/>
</dbReference>
<dbReference type="PANTHER" id="PTHR23502">
    <property type="entry name" value="MAJOR FACILITATOR SUPERFAMILY"/>
    <property type="match status" value="1"/>
</dbReference>